<dbReference type="AlphaFoldDB" id="A0A6M8FEB6"/>
<name>A0A6M8FEB6_9GAMM</name>
<reference evidence="1" key="1">
    <citation type="submission" date="2020-07" db="EMBL/GenBank/DDBJ databases">
        <title>Nitrate ammonifying Pseudomonas campi sp. nov. isolated from German agricultural grassland.</title>
        <authorList>
            <person name="Timsy T."/>
            <person name="Ulrich A."/>
            <person name="Spanner T."/>
            <person name="Foesel B."/>
            <person name="Kolb S."/>
            <person name="Horn M.A."/>
            <person name="Behrendt U."/>
        </authorList>
    </citation>
    <scope>NUCLEOTIDE SEQUENCE</scope>
    <source>
        <strain evidence="1">S1-A32-2</strain>
    </source>
</reference>
<sequence length="125" mass="13789">MIYADIGSFDLENSRIDGVLRSGSEIAISFKSIFFESNKHQTNEQLNAVIRLSNVTSESATQHLGGGVEKHADLSDCPIDIVELASIENGTLNLQGYKNNTPWFCWEITALSIIIEWGENRATAT</sequence>
<evidence type="ECO:0000313" key="2">
    <source>
        <dbReference type="Proteomes" id="UP000501379"/>
    </source>
</evidence>
<evidence type="ECO:0000313" key="1">
    <source>
        <dbReference type="EMBL" id="QKE62490.1"/>
    </source>
</evidence>
<gene>
    <name evidence="1" type="ORF">HNE05_03650</name>
</gene>
<organism evidence="1 2">
    <name type="scientific">Aquipseudomonas campi</name>
    <dbReference type="NCBI Taxonomy" id="2731681"/>
    <lineage>
        <taxon>Bacteria</taxon>
        <taxon>Pseudomonadati</taxon>
        <taxon>Pseudomonadota</taxon>
        <taxon>Gammaproteobacteria</taxon>
        <taxon>Pseudomonadales</taxon>
        <taxon>Pseudomonadaceae</taxon>
        <taxon>Aquipseudomonas</taxon>
    </lineage>
</organism>
<dbReference type="RefSeq" id="WP_173204334.1">
    <property type="nucleotide sequence ID" value="NZ_CP053697.2"/>
</dbReference>
<proteinExistence type="predicted"/>
<dbReference type="EMBL" id="CP053697">
    <property type="protein sequence ID" value="QKE62490.1"/>
    <property type="molecule type" value="Genomic_DNA"/>
</dbReference>
<protein>
    <submittedName>
        <fullName evidence="1">Uncharacterized protein</fullName>
    </submittedName>
</protein>
<keyword evidence="2" id="KW-1185">Reference proteome</keyword>
<dbReference type="Proteomes" id="UP000501379">
    <property type="component" value="Chromosome"/>
</dbReference>
<accession>A0A6M8FEB6</accession>
<dbReference type="KEGG" id="pcam:HNE05_03650"/>